<evidence type="ECO:0000256" key="5">
    <source>
        <dbReference type="ARBA" id="ARBA00022801"/>
    </source>
</evidence>
<reference evidence="9 10" key="1">
    <citation type="submission" date="2023-08" db="EMBL/GenBank/DDBJ databases">
        <title>Pseudoalteromonas haloplanktis LL1 genome.</title>
        <authorList>
            <person name="Wu S."/>
        </authorList>
    </citation>
    <scope>NUCLEOTIDE SEQUENCE [LARGE SCALE GENOMIC DNA]</scope>
    <source>
        <strain evidence="9 10">LL1</strain>
    </source>
</reference>
<gene>
    <name evidence="9" type="ORF">RC083_21125</name>
</gene>
<dbReference type="PROSITE" id="PS00149">
    <property type="entry name" value="SULFATASE_2"/>
    <property type="match status" value="1"/>
</dbReference>
<evidence type="ECO:0000313" key="9">
    <source>
        <dbReference type="EMBL" id="MDQ9094069.1"/>
    </source>
</evidence>
<sequence>MANYKTLTVLLAFLLSACSAHKAEQTVSQTKNKEPLNVLIFLVDDLRSDLGTYGHNHVLSPNIDKLANEGVKFTHAYAQQAICGPSRVSIMTGLRPETTGLYTIDKNGRLRPNQPNVVSMPELFKNHGYKTVSIGKVYHSVTDDQDNWSTHIKKLDNFYADPDNAKTKFAYEAGDVEDDFYKDGKVATDAIKTLQQLKDDKFLMFVGLSKPHLPFNAPKKYWELYDREQFTVPSRKKPDDMYRLTLTKWGELRMYGGIPKEGDTSDELTKTLIHAYYASVSYMDAQVGRVMQALDEMDLRDNTLVILMSDHGYKLGEYGAWNKHTNMELDTKVPLIISRELSHENRKAGVTSNALVENVDIFPSVAQAAGLEMPKVDGQSLLPLLDNPDMQFKEAAYSLFNRGKVMGVTVTNGQWRYTEWRNAATQEIKATELYDHTTSDVATANISGRPQYHELEQHLKALLHNKFPLNAPSFYEKRHVNNH</sequence>
<dbReference type="Pfam" id="PF00884">
    <property type="entry name" value="Sulfatase"/>
    <property type="match status" value="1"/>
</dbReference>
<dbReference type="InterPro" id="IPR024607">
    <property type="entry name" value="Sulfatase_CS"/>
</dbReference>
<keyword evidence="5" id="KW-0378">Hydrolase</keyword>
<keyword evidence="6" id="KW-0106">Calcium</keyword>
<accession>A0ABU1BHW5</accession>
<feature type="signal peptide" evidence="7">
    <location>
        <begin position="1"/>
        <end position="22"/>
    </location>
</feature>
<keyword evidence="3" id="KW-0479">Metal-binding</keyword>
<keyword evidence="4 7" id="KW-0732">Signal</keyword>
<dbReference type="InterPro" id="IPR035874">
    <property type="entry name" value="IDS"/>
</dbReference>
<dbReference type="RefSeq" id="WP_309039831.1">
    <property type="nucleotide sequence ID" value="NZ_JAVIFY010000029.1"/>
</dbReference>
<name>A0ABU1BHW5_PSEHA</name>
<dbReference type="CDD" id="cd16030">
    <property type="entry name" value="iduronate-2-sulfatase"/>
    <property type="match status" value="1"/>
</dbReference>
<evidence type="ECO:0000256" key="2">
    <source>
        <dbReference type="ARBA" id="ARBA00008779"/>
    </source>
</evidence>
<protein>
    <submittedName>
        <fullName evidence="9">Sulfatase</fullName>
    </submittedName>
</protein>
<comment type="cofactor">
    <cofactor evidence="1">
        <name>Ca(2+)</name>
        <dbReference type="ChEBI" id="CHEBI:29108"/>
    </cofactor>
</comment>
<dbReference type="PROSITE" id="PS00523">
    <property type="entry name" value="SULFATASE_1"/>
    <property type="match status" value="1"/>
</dbReference>
<keyword evidence="10" id="KW-1185">Reference proteome</keyword>
<dbReference type="Proteomes" id="UP001226574">
    <property type="component" value="Unassembled WGS sequence"/>
</dbReference>
<feature type="domain" description="Sulfatase N-terminal" evidence="8">
    <location>
        <begin position="37"/>
        <end position="370"/>
    </location>
</feature>
<evidence type="ECO:0000313" key="10">
    <source>
        <dbReference type="Proteomes" id="UP001226574"/>
    </source>
</evidence>
<comment type="caution">
    <text evidence="9">The sequence shown here is derived from an EMBL/GenBank/DDBJ whole genome shotgun (WGS) entry which is preliminary data.</text>
</comment>
<dbReference type="EMBL" id="JAVIFY010000029">
    <property type="protein sequence ID" value="MDQ9094069.1"/>
    <property type="molecule type" value="Genomic_DNA"/>
</dbReference>
<evidence type="ECO:0000256" key="1">
    <source>
        <dbReference type="ARBA" id="ARBA00001913"/>
    </source>
</evidence>
<dbReference type="Gene3D" id="3.40.720.10">
    <property type="entry name" value="Alkaline Phosphatase, subunit A"/>
    <property type="match status" value="1"/>
</dbReference>
<evidence type="ECO:0000256" key="7">
    <source>
        <dbReference type="SAM" id="SignalP"/>
    </source>
</evidence>
<evidence type="ECO:0000256" key="3">
    <source>
        <dbReference type="ARBA" id="ARBA00022723"/>
    </source>
</evidence>
<dbReference type="SUPFAM" id="SSF53649">
    <property type="entry name" value="Alkaline phosphatase-like"/>
    <property type="match status" value="1"/>
</dbReference>
<dbReference type="PANTHER" id="PTHR45953">
    <property type="entry name" value="IDURONATE 2-SULFATASE"/>
    <property type="match status" value="1"/>
</dbReference>
<dbReference type="InterPro" id="IPR000917">
    <property type="entry name" value="Sulfatase_N"/>
</dbReference>
<evidence type="ECO:0000256" key="4">
    <source>
        <dbReference type="ARBA" id="ARBA00022729"/>
    </source>
</evidence>
<evidence type="ECO:0000259" key="8">
    <source>
        <dbReference type="Pfam" id="PF00884"/>
    </source>
</evidence>
<comment type="similarity">
    <text evidence="2">Belongs to the sulfatase family.</text>
</comment>
<evidence type="ECO:0000256" key="6">
    <source>
        <dbReference type="ARBA" id="ARBA00022837"/>
    </source>
</evidence>
<feature type="chain" id="PRO_5045763218" evidence="7">
    <location>
        <begin position="23"/>
        <end position="483"/>
    </location>
</feature>
<organism evidence="9 10">
    <name type="scientific">Pseudoalteromonas haloplanktis</name>
    <name type="common">Alteromonas haloplanktis</name>
    <dbReference type="NCBI Taxonomy" id="228"/>
    <lineage>
        <taxon>Bacteria</taxon>
        <taxon>Pseudomonadati</taxon>
        <taxon>Pseudomonadota</taxon>
        <taxon>Gammaproteobacteria</taxon>
        <taxon>Alteromonadales</taxon>
        <taxon>Pseudoalteromonadaceae</taxon>
        <taxon>Pseudoalteromonas</taxon>
    </lineage>
</organism>
<dbReference type="PANTHER" id="PTHR45953:SF1">
    <property type="entry name" value="IDURONATE 2-SULFATASE"/>
    <property type="match status" value="1"/>
</dbReference>
<proteinExistence type="inferred from homology"/>
<dbReference type="PROSITE" id="PS51257">
    <property type="entry name" value="PROKAR_LIPOPROTEIN"/>
    <property type="match status" value="1"/>
</dbReference>
<dbReference type="InterPro" id="IPR017850">
    <property type="entry name" value="Alkaline_phosphatase_core_sf"/>
</dbReference>